<protein>
    <submittedName>
        <fullName evidence="2">Uncharacterized protein</fullName>
    </submittedName>
</protein>
<reference evidence="2 3" key="1">
    <citation type="submission" date="2018-06" db="EMBL/GenBank/DDBJ databases">
        <title>The Genome of Cuscuta australis (Dodder) Provides Insight into the Evolution of Plant Parasitism.</title>
        <authorList>
            <person name="Liu H."/>
        </authorList>
    </citation>
    <scope>NUCLEOTIDE SEQUENCE [LARGE SCALE GENOMIC DNA]</scope>
    <source>
        <strain evidence="3">cv. Yunnan</strain>
        <tissue evidence="2">Vines</tissue>
    </source>
</reference>
<keyword evidence="1" id="KW-1133">Transmembrane helix</keyword>
<accession>A0A328DED1</accession>
<keyword evidence="1" id="KW-0472">Membrane</keyword>
<keyword evidence="3" id="KW-1185">Reference proteome</keyword>
<dbReference type="EMBL" id="NQVE01000148">
    <property type="protein sequence ID" value="RAL44097.1"/>
    <property type="molecule type" value="Genomic_DNA"/>
</dbReference>
<comment type="caution">
    <text evidence="2">The sequence shown here is derived from an EMBL/GenBank/DDBJ whole genome shotgun (WGS) entry which is preliminary data.</text>
</comment>
<dbReference type="AlphaFoldDB" id="A0A328DED1"/>
<keyword evidence="1" id="KW-0812">Transmembrane</keyword>
<evidence type="ECO:0000313" key="3">
    <source>
        <dbReference type="Proteomes" id="UP000249390"/>
    </source>
</evidence>
<evidence type="ECO:0000256" key="1">
    <source>
        <dbReference type="SAM" id="Phobius"/>
    </source>
</evidence>
<evidence type="ECO:0000313" key="2">
    <source>
        <dbReference type="EMBL" id="RAL44097.1"/>
    </source>
</evidence>
<feature type="transmembrane region" description="Helical" evidence="1">
    <location>
        <begin position="21"/>
        <end position="40"/>
    </location>
</feature>
<sequence length="60" mass="7022">MEQIARRITGLSAQIQATRTRGNYVLIFNMLFIVAVFQPWCDVNSTDAGIYKIRWIMMLR</sequence>
<dbReference type="Proteomes" id="UP000249390">
    <property type="component" value="Unassembled WGS sequence"/>
</dbReference>
<name>A0A328DED1_9ASTE</name>
<organism evidence="2 3">
    <name type="scientific">Cuscuta australis</name>
    <dbReference type="NCBI Taxonomy" id="267555"/>
    <lineage>
        <taxon>Eukaryota</taxon>
        <taxon>Viridiplantae</taxon>
        <taxon>Streptophyta</taxon>
        <taxon>Embryophyta</taxon>
        <taxon>Tracheophyta</taxon>
        <taxon>Spermatophyta</taxon>
        <taxon>Magnoliopsida</taxon>
        <taxon>eudicotyledons</taxon>
        <taxon>Gunneridae</taxon>
        <taxon>Pentapetalae</taxon>
        <taxon>asterids</taxon>
        <taxon>lamiids</taxon>
        <taxon>Solanales</taxon>
        <taxon>Convolvulaceae</taxon>
        <taxon>Cuscuteae</taxon>
        <taxon>Cuscuta</taxon>
        <taxon>Cuscuta subgen. Grammica</taxon>
        <taxon>Cuscuta sect. Cleistogrammica</taxon>
    </lineage>
</organism>
<proteinExistence type="predicted"/>
<gene>
    <name evidence="2" type="ORF">DM860_015018</name>
</gene>